<evidence type="ECO:0000256" key="7">
    <source>
        <dbReference type="ARBA" id="ARBA00034754"/>
    </source>
</evidence>
<accession>A0ABQ3UJL2</accession>
<evidence type="ECO:0000259" key="11">
    <source>
        <dbReference type="Pfam" id="PF21694"/>
    </source>
</evidence>
<evidence type="ECO:0000256" key="3">
    <source>
        <dbReference type="ARBA" id="ARBA00022679"/>
    </source>
</evidence>
<feature type="domain" description="DNA polymerase III delta subunit-like C-terminal" evidence="11">
    <location>
        <begin position="223"/>
        <end position="343"/>
    </location>
</feature>
<proteinExistence type="inferred from homology"/>
<dbReference type="EMBL" id="BNJG01000001">
    <property type="protein sequence ID" value="GHO52860.1"/>
    <property type="molecule type" value="Genomic_DNA"/>
</dbReference>
<dbReference type="Gene3D" id="3.40.50.300">
    <property type="entry name" value="P-loop containing nucleotide triphosphate hydrolases"/>
    <property type="match status" value="1"/>
</dbReference>
<evidence type="ECO:0000256" key="1">
    <source>
        <dbReference type="ARBA" id="ARBA00012417"/>
    </source>
</evidence>
<keyword evidence="6" id="KW-0239">DNA-directed DNA polymerase</keyword>
<feature type="domain" description="DNA polymerase III delta N-terminal" evidence="10">
    <location>
        <begin position="3"/>
        <end position="64"/>
    </location>
</feature>
<evidence type="ECO:0000256" key="4">
    <source>
        <dbReference type="ARBA" id="ARBA00022695"/>
    </source>
</evidence>
<evidence type="ECO:0000256" key="2">
    <source>
        <dbReference type="ARBA" id="ARBA00017703"/>
    </source>
</evidence>
<evidence type="ECO:0000256" key="6">
    <source>
        <dbReference type="ARBA" id="ARBA00022932"/>
    </source>
</evidence>
<feature type="compositionally biased region" description="Basic residues" evidence="9">
    <location>
        <begin position="87"/>
        <end position="96"/>
    </location>
</feature>
<dbReference type="Gene3D" id="1.10.8.60">
    <property type="match status" value="1"/>
</dbReference>
<evidence type="ECO:0000259" key="10">
    <source>
        <dbReference type="Pfam" id="PF06144"/>
    </source>
</evidence>
<dbReference type="Pfam" id="PF21694">
    <property type="entry name" value="DNA_pol3_delta_C"/>
    <property type="match status" value="1"/>
</dbReference>
<dbReference type="NCBIfam" id="TIGR01128">
    <property type="entry name" value="holA"/>
    <property type="match status" value="1"/>
</dbReference>
<evidence type="ECO:0000256" key="9">
    <source>
        <dbReference type="SAM" id="MobiDB-lite"/>
    </source>
</evidence>
<dbReference type="InterPro" id="IPR008921">
    <property type="entry name" value="DNA_pol3_clamp-load_cplx_C"/>
</dbReference>
<protein>
    <recommendedName>
        <fullName evidence="2">DNA polymerase III subunit delta</fullName>
        <ecNumber evidence="1">2.7.7.7</ecNumber>
    </recommendedName>
</protein>
<comment type="similarity">
    <text evidence="7">Belongs to the DNA polymerase HolA subunit family.</text>
</comment>
<keyword evidence="4" id="KW-0548">Nucleotidyltransferase</keyword>
<evidence type="ECO:0000313" key="13">
    <source>
        <dbReference type="Proteomes" id="UP000654345"/>
    </source>
</evidence>
<dbReference type="PANTHER" id="PTHR34388:SF1">
    <property type="entry name" value="DNA POLYMERASE III SUBUNIT DELTA"/>
    <property type="match status" value="1"/>
</dbReference>
<dbReference type="Proteomes" id="UP000654345">
    <property type="component" value="Unassembled WGS sequence"/>
</dbReference>
<reference evidence="12 13" key="1">
    <citation type="journal article" date="2021" name="Int. J. Syst. Evol. Microbiol.">
        <title>Reticulibacter mediterranei gen. nov., sp. nov., within the new family Reticulibacteraceae fam. nov., and Ktedonospora formicarum gen. nov., sp. nov., Ktedonobacter robiniae sp. nov., Dictyobacter formicarum sp. nov. and Dictyobacter arantiisoli sp. nov., belonging to the class Ktedonobacteria.</title>
        <authorList>
            <person name="Yabe S."/>
            <person name="Zheng Y."/>
            <person name="Wang C.M."/>
            <person name="Sakai Y."/>
            <person name="Abe K."/>
            <person name="Yokota A."/>
            <person name="Donadio S."/>
            <person name="Cavaletti L."/>
            <person name="Monciardini P."/>
        </authorList>
    </citation>
    <scope>NUCLEOTIDE SEQUENCE [LARGE SCALE GENOMIC DNA]</scope>
    <source>
        <strain evidence="12 13">SOSP1-30</strain>
    </source>
</reference>
<dbReference type="EC" id="2.7.7.7" evidence="1"/>
<dbReference type="Gene3D" id="1.20.272.10">
    <property type="match status" value="1"/>
</dbReference>
<evidence type="ECO:0000256" key="8">
    <source>
        <dbReference type="ARBA" id="ARBA00049244"/>
    </source>
</evidence>
<name>A0ABQ3UJL2_9CHLR</name>
<keyword evidence="13" id="KW-1185">Reference proteome</keyword>
<keyword evidence="5" id="KW-0235">DNA replication</keyword>
<dbReference type="InterPro" id="IPR005790">
    <property type="entry name" value="DNA_polIII_delta"/>
</dbReference>
<sequence>MFYLLHGDDEFTSRELLKKLRQQSDFGFNQDTYDGTTADLKTIMMASGTQPFLSEQRLVVIDGLPKKKRGESSTTSAAPQEEAAKGARGKRGKKGAKGGALTRAAYEKALAEHVGQMPESTVLILIVEEALDKANPLVKAAEQHGKATLSTQPQGAQLERWIVARARTLDVKIAPEATALLANFIGNQLRLLANELQKLATYVGPGGTITVQEVRTLSAQVQEARIFDLTDALAQKNRKQALNILHDLLADGEAPLKLIGLITSQVRTLLLVKELAQKGMRGGQVASTLGIAPFVAEKALRQVHNFSTAQLEHTYRQLLDTDAALKRSRLEPEMALDLLVVNFGT</sequence>
<evidence type="ECO:0000256" key="5">
    <source>
        <dbReference type="ARBA" id="ARBA00022705"/>
    </source>
</evidence>
<dbReference type="InterPro" id="IPR010372">
    <property type="entry name" value="DNA_pol3_delta_N"/>
</dbReference>
<dbReference type="SUPFAM" id="SSF48019">
    <property type="entry name" value="post-AAA+ oligomerization domain-like"/>
    <property type="match status" value="1"/>
</dbReference>
<comment type="caution">
    <text evidence="12">The sequence shown here is derived from an EMBL/GenBank/DDBJ whole genome shotgun (WGS) entry which is preliminary data.</text>
</comment>
<comment type="catalytic activity">
    <reaction evidence="8">
        <text>DNA(n) + a 2'-deoxyribonucleoside 5'-triphosphate = DNA(n+1) + diphosphate</text>
        <dbReference type="Rhea" id="RHEA:22508"/>
        <dbReference type="Rhea" id="RHEA-COMP:17339"/>
        <dbReference type="Rhea" id="RHEA-COMP:17340"/>
        <dbReference type="ChEBI" id="CHEBI:33019"/>
        <dbReference type="ChEBI" id="CHEBI:61560"/>
        <dbReference type="ChEBI" id="CHEBI:173112"/>
        <dbReference type="EC" id="2.7.7.7"/>
    </reaction>
</comment>
<dbReference type="InterPro" id="IPR027417">
    <property type="entry name" value="P-loop_NTPase"/>
</dbReference>
<dbReference type="SUPFAM" id="SSF52540">
    <property type="entry name" value="P-loop containing nucleoside triphosphate hydrolases"/>
    <property type="match status" value="1"/>
</dbReference>
<dbReference type="PANTHER" id="PTHR34388">
    <property type="entry name" value="DNA POLYMERASE III SUBUNIT DELTA"/>
    <property type="match status" value="1"/>
</dbReference>
<gene>
    <name evidence="12" type="ORF">KSB_13350</name>
</gene>
<feature type="region of interest" description="Disordered" evidence="9">
    <location>
        <begin position="65"/>
        <end position="98"/>
    </location>
</feature>
<organism evidence="12 13">
    <name type="scientific">Ktedonobacter robiniae</name>
    <dbReference type="NCBI Taxonomy" id="2778365"/>
    <lineage>
        <taxon>Bacteria</taxon>
        <taxon>Bacillati</taxon>
        <taxon>Chloroflexota</taxon>
        <taxon>Ktedonobacteria</taxon>
        <taxon>Ktedonobacterales</taxon>
        <taxon>Ktedonobacteraceae</taxon>
        <taxon>Ktedonobacter</taxon>
    </lineage>
</organism>
<keyword evidence="3" id="KW-0808">Transferase</keyword>
<dbReference type="Pfam" id="PF06144">
    <property type="entry name" value="DNA_pol3_delta"/>
    <property type="match status" value="1"/>
</dbReference>
<evidence type="ECO:0000313" key="12">
    <source>
        <dbReference type="EMBL" id="GHO52860.1"/>
    </source>
</evidence>
<dbReference type="InterPro" id="IPR048466">
    <property type="entry name" value="DNA_pol3_delta-like_C"/>
</dbReference>